<dbReference type="Proteomes" id="UP001054945">
    <property type="component" value="Unassembled WGS sequence"/>
</dbReference>
<name>A0AAV4QCC4_CAEEX</name>
<protein>
    <submittedName>
        <fullName evidence="1">Uncharacterized protein</fullName>
    </submittedName>
</protein>
<gene>
    <name evidence="1" type="ORF">CEXT_18061</name>
</gene>
<organism evidence="1 2">
    <name type="scientific">Caerostris extrusa</name>
    <name type="common">Bark spider</name>
    <name type="synonym">Caerostris bankana</name>
    <dbReference type="NCBI Taxonomy" id="172846"/>
    <lineage>
        <taxon>Eukaryota</taxon>
        <taxon>Metazoa</taxon>
        <taxon>Ecdysozoa</taxon>
        <taxon>Arthropoda</taxon>
        <taxon>Chelicerata</taxon>
        <taxon>Arachnida</taxon>
        <taxon>Araneae</taxon>
        <taxon>Araneomorphae</taxon>
        <taxon>Entelegynae</taxon>
        <taxon>Araneoidea</taxon>
        <taxon>Araneidae</taxon>
        <taxon>Caerostris</taxon>
    </lineage>
</organism>
<dbReference type="AlphaFoldDB" id="A0AAV4QCC4"/>
<evidence type="ECO:0000313" key="2">
    <source>
        <dbReference type="Proteomes" id="UP001054945"/>
    </source>
</evidence>
<reference evidence="1 2" key="1">
    <citation type="submission" date="2021-06" db="EMBL/GenBank/DDBJ databases">
        <title>Caerostris extrusa draft genome.</title>
        <authorList>
            <person name="Kono N."/>
            <person name="Arakawa K."/>
        </authorList>
    </citation>
    <scope>NUCLEOTIDE SEQUENCE [LARGE SCALE GENOMIC DNA]</scope>
</reference>
<dbReference type="EMBL" id="BPLR01006044">
    <property type="protein sequence ID" value="GIY07054.1"/>
    <property type="molecule type" value="Genomic_DNA"/>
</dbReference>
<accession>A0AAV4QCC4</accession>
<sequence length="79" mass="9162">MGLKNANHRDNRRGNDLPLSPFFFKKGHLIGCCYRERYPIRMRKFKFFRLRKIEADPSALFQVLTAKTNGLGSPSSVVF</sequence>
<comment type="caution">
    <text evidence="1">The sequence shown here is derived from an EMBL/GenBank/DDBJ whole genome shotgun (WGS) entry which is preliminary data.</text>
</comment>
<proteinExistence type="predicted"/>
<evidence type="ECO:0000313" key="1">
    <source>
        <dbReference type="EMBL" id="GIY07054.1"/>
    </source>
</evidence>
<keyword evidence="2" id="KW-1185">Reference proteome</keyword>